<name>A0A8D0E462_SALMN</name>
<evidence type="ECO:0000256" key="5">
    <source>
        <dbReference type="SAM" id="MobiDB-lite"/>
    </source>
</evidence>
<dbReference type="InterPro" id="IPR000892">
    <property type="entry name" value="Ribosomal_eS26"/>
</dbReference>
<dbReference type="AlphaFoldDB" id="A0A8D0E462"/>
<dbReference type="GO" id="GO:0006412">
    <property type="term" value="P:translation"/>
    <property type="evidence" value="ECO:0007669"/>
    <property type="project" value="InterPro"/>
</dbReference>
<reference evidence="6" key="2">
    <citation type="submission" date="2025-09" db="UniProtKB">
        <authorList>
            <consortium name="Ensembl"/>
        </authorList>
    </citation>
    <scope>IDENTIFICATION</scope>
</reference>
<feature type="compositionally biased region" description="Basic and acidic residues" evidence="5">
    <location>
        <begin position="88"/>
        <end position="97"/>
    </location>
</feature>
<evidence type="ECO:0000313" key="6">
    <source>
        <dbReference type="Ensembl" id="ENSSMRP00000026123.1"/>
    </source>
</evidence>
<organism evidence="6 7">
    <name type="scientific">Salvator merianae</name>
    <name type="common">Argentine black and white tegu</name>
    <name type="synonym">Tupinambis merianae</name>
    <dbReference type="NCBI Taxonomy" id="96440"/>
    <lineage>
        <taxon>Eukaryota</taxon>
        <taxon>Metazoa</taxon>
        <taxon>Chordata</taxon>
        <taxon>Craniata</taxon>
        <taxon>Vertebrata</taxon>
        <taxon>Euteleostomi</taxon>
        <taxon>Lepidosauria</taxon>
        <taxon>Squamata</taxon>
        <taxon>Bifurcata</taxon>
        <taxon>Unidentata</taxon>
        <taxon>Episquamata</taxon>
        <taxon>Laterata</taxon>
        <taxon>Teiioidea</taxon>
        <taxon>Teiidae</taxon>
        <taxon>Salvator</taxon>
    </lineage>
</organism>
<accession>A0A8D0E462</accession>
<protein>
    <recommendedName>
        <fullName evidence="4">40S ribosomal protein S26</fullName>
    </recommendedName>
</protein>
<comment type="similarity">
    <text evidence="1 4">Belongs to the eukaryotic ribosomal protein eS26 family.</text>
</comment>
<proteinExistence type="inferred from homology"/>
<dbReference type="PANTHER" id="PTHR12538">
    <property type="entry name" value="40S RIBOSOMAL PROTEIN S26"/>
    <property type="match status" value="1"/>
</dbReference>
<dbReference type="GO" id="GO:0003729">
    <property type="term" value="F:mRNA binding"/>
    <property type="evidence" value="ECO:0007669"/>
    <property type="project" value="TreeGrafter"/>
</dbReference>
<dbReference type="Pfam" id="PF01283">
    <property type="entry name" value="Ribosomal_S26e"/>
    <property type="match status" value="1"/>
</dbReference>
<dbReference type="PANTHER" id="PTHR12538:SF0">
    <property type="entry name" value="40S RIBOSOMAL PROTEIN S26"/>
    <property type="match status" value="1"/>
</dbReference>
<evidence type="ECO:0000256" key="1">
    <source>
        <dbReference type="ARBA" id="ARBA00008596"/>
    </source>
</evidence>
<keyword evidence="2 4" id="KW-0689">Ribosomal protein</keyword>
<keyword evidence="3 4" id="KW-0687">Ribonucleoprotein</keyword>
<evidence type="ECO:0000313" key="7">
    <source>
        <dbReference type="Proteomes" id="UP000694421"/>
    </source>
</evidence>
<dbReference type="PROSITE" id="PS51257">
    <property type="entry name" value="PROKAR_LIPOPROTEIN"/>
    <property type="match status" value="1"/>
</dbReference>
<dbReference type="Proteomes" id="UP000694421">
    <property type="component" value="Unplaced"/>
</dbReference>
<dbReference type="Gene3D" id="3.30.1740.20">
    <property type="entry name" value="Ribosomal protein S26e"/>
    <property type="match status" value="1"/>
</dbReference>
<dbReference type="Ensembl" id="ENSSMRT00000030546.1">
    <property type="protein sequence ID" value="ENSSMRP00000026123.1"/>
    <property type="gene ID" value="ENSSMRG00000020170.1"/>
</dbReference>
<dbReference type="InterPro" id="IPR038551">
    <property type="entry name" value="Ribosomal_eS26_sf"/>
</dbReference>
<evidence type="ECO:0000256" key="4">
    <source>
        <dbReference type="RuleBase" id="RU363128"/>
    </source>
</evidence>
<dbReference type="GeneTree" id="ENSGT00390000002517"/>
<feature type="region of interest" description="Disordered" evidence="5">
    <location>
        <begin position="88"/>
        <end position="115"/>
    </location>
</feature>
<sequence length="115" mass="12605">MTKNRRRNGHGKKGWGHVHPICMTSCACCRCKDKAIVKFVIQNIVEAAAVQDISEASVFDSYVLPKSCVKLCYGVSCAVHSKVVRIHSSETRKDHTPPPKFRPAGAALSPCPKPM</sequence>
<reference evidence="6" key="1">
    <citation type="submission" date="2025-08" db="UniProtKB">
        <authorList>
            <consortium name="Ensembl"/>
        </authorList>
    </citation>
    <scope>IDENTIFICATION</scope>
</reference>
<evidence type="ECO:0000256" key="3">
    <source>
        <dbReference type="ARBA" id="ARBA00023274"/>
    </source>
</evidence>
<evidence type="ECO:0000256" key="2">
    <source>
        <dbReference type="ARBA" id="ARBA00022980"/>
    </source>
</evidence>
<keyword evidence="7" id="KW-1185">Reference proteome</keyword>
<dbReference type="GO" id="GO:0003735">
    <property type="term" value="F:structural constituent of ribosome"/>
    <property type="evidence" value="ECO:0007669"/>
    <property type="project" value="InterPro"/>
</dbReference>
<dbReference type="GO" id="GO:0022627">
    <property type="term" value="C:cytosolic small ribosomal subunit"/>
    <property type="evidence" value="ECO:0007669"/>
    <property type="project" value="TreeGrafter"/>
</dbReference>